<dbReference type="EMBL" id="BMKL01000001">
    <property type="protein sequence ID" value="GGD91333.1"/>
    <property type="molecule type" value="Genomic_DNA"/>
</dbReference>
<protein>
    <submittedName>
        <fullName evidence="1">Uncharacterized protein</fullName>
    </submittedName>
</protein>
<sequence length="181" mass="20074">MDVRRISNPLEAVRHKLGDRDTNRKQRRAKGNLDITQAMYPGGLQIWASNPALLWTSNRQEEEGIHIHGWTQEGGEPKLDGTFNTVRIDGIELDEQHLRHFMAQNALVYLRGKVVALDCPTCGAVQFDQGDAAFRPRSMHECAACGSNFATPGRRRLVVSNPFVKTLAALEAAKKLEGANA</sequence>
<proteinExistence type="predicted"/>
<name>A0ABQ1S6L8_9SPHN</name>
<accession>A0ABQ1S6L8</accession>
<comment type="caution">
    <text evidence="1">The sequence shown here is derived from an EMBL/GenBank/DDBJ whole genome shotgun (WGS) entry which is preliminary data.</text>
</comment>
<reference evidence="2" key="1">
    <citation type="journal article" date="2019" name="Int. J. Syst. Evol. Microbiol.">
        <title>The Global Catalogue of Microorganisms (GCM) 10K type strain sequencing project: providing services to taxonomists for standard genome sequencing and annotation.</title>
        <authorList>
            <consortium name="The Broad Institute Genomics Platform"/>
            <consortium name="The Broad Institute Genome Sequencing Center for Infectious Disease"/>
            <person name="Wu L."/>
            <person name="Ma J."/>
        </authorList>
    </citation>
    <scope>NUCLEOTIDE SEQUENCE [LARGE SCALE GENOMIC DNA]</scope>
    <source>
        <strain evidence="2">CGMCC 1.15959</strain>
    </source>
</reference>
<gene>
    <name evidence="1" type="ORF">GCM10011515_08720</name>
</gene>
<keyword evidence="2" id="KW-1185">Reference proteome</keyword>
<organism evidence="1 2">
    <name type="scientific">Tsuneonella deserti</name>
    <dbReference type="NCBI Taxonomy" id="2035528"/>
    <lineage>
        <taxon>Bacteria</taxon>
        <taxon>Pseudomonadati</taxon>
        <taxon>Pseudomonadota</taxon>
        <taxon>Alphaproteobacteria</taxon>
        <taxon>Sphingomonadales</taxon>
        <taxon>Erythrobacteraceae</taxon>
        <taxon>Tsuneonella</taxon>
    </lineage>
</organism>
<evidence type="ECO:0000313" key="1">
    <source>
        <dbReference type="EMBL" id="GGD91333.1"/>
    </source>
</evidence>
<dbReference type="Proteomes" id="UP000619041">
    <property type="component" value="Unassembled WGS sequence"/>
</dbReference>
<evidence type="ECO:0000313" key="2">
    <source>
        <dbReference type="Proteomes" id="UP000619041"/>
    </source>
</evidence>